<keyword evidence="3" id="KW-1185">Reference proteome</keyword>
<sequence length="75" mass="8767">MVGMETDVTRSENEVPNVSRENVQSARKRKRKTKKDGSVKKIRIEYKKDKDEGSETEVDDIPLAERLRRKQKCSM</sequence>
<feature type="region of interest" description="Disordered" evidence="1">
    <location>
        <begin position="1"/>
        <end position="60"/>
    </location>
</feature>
<name>A0A392S169_9FABA</name>
<evidence type="ECO:0000313" key="2">
    <source>
        <dbReference type="EMBL" id="MCI42633.1"/>
    </source>
</evidence>
<dbReference type="EMBL" id="LXQA010306931">
    <property type="protein sequence ID" value="MCI42633.1"/>
    <property type="molecule type" value="Genomic_DNA"/>
</dbReference>
<evidence type="ECO:0000256" key="1">
    <source>
        <dbReference type="SAM" id="MobiDB-lite"/>
    </source>
</evidence>
<organism evidence="2 3">
    <name type="scientific">Trifolium medium</name>
    <dbReference type="NCBI Taxonomy" id="97028"/>
    <lineage>
        <taxon>Eukaryota</taxon>
        <taxon>Viridiplantae</taxon>
        <taxon>Streptophyta</taxon>
        <taxon>Embryophyta</taxon>
        <taxon>Tracheophyta</taxon>
        <taxon>Spermatophyta</taxon>
        <taxon>Magnoliopsida</taxon>
        <taxon>eudicotyledons</taxon>
        <taxon>Gunneridae</taxon>
        <taxon>Pentapetalae</taxon>
        <taxon>rosids</taxon>
        <taxon>fabids</taxon>
        <taxon>Fabales</taxon>
        <taxon>Fabaceae</taxon>
        <taxon>Papilionoideae</taxon>
        <taxon>50 kb inversion clade</taxon>
        <taxon>NPAAA clade</taxon>
        <taxon>Hologalegina</taxon>
        <taxon>IRL clade</taxon>
        <taxon>Trifolieae</taxon>
        <taxon>Trifolium</taxon>
    </lineage>
</organism>
<comment type="caution">
    <text evidence="2">The sequence shown here is derived from an EMBL/GenBank/DDBJ whole genome shotgun (WGS) entry which is preliminary data.</text>
</comment>
<feature type="compositionally biased region" description="Basic and acidic residues" evidence="1">
    <location>
        <begin position="35"/>
        <end position="53"/>
    </location>
</feature>
<dbReference type="Proteomes" id="UP000265520">
    <property type="component" value="Unassembled WGS sequence"/>
</dbReference>
<evidence type="ECO:0000313" key="3">
    <source>
        <dbReference type="Proteomes" id="UP000265520"/>
    </source>
</evidence>
<reference evidence="2 3" key="1">
    <citation type="journal article" date="2018" name="Front. Plant Sci.">
        <title>Red Clover (Trifolium pratense) and Zigzag Clover (T. medium) - A Picture of Genomic Similarities and Differences.</title>
        <authorList>
            <person name="Dluhosova J."/>
            <person name="Istvanek J."/>
            <person name="Nedelnik J."/>
            <person name="Repkova J."/>
        </authorList>
    </citation>
    <scope>NUCLEOTIDE SEQUENCE [LARGE SCALE GENOMIC DNA]</scope>
    <source>
        <strain evidence="3">cv. 10/8</strain>
        <tissue evidence="2">Leaf</tissue>
    </source>
</reference>
<feature type="compositionally biased region" description="Polar residues" evidence="1">
    <location>
        <begin position="14"/>
        <end position="25"/>
    </location>
</feature>
<proteinExistence type="predicted"/>
<accession>A0A392S169</accession>
<dbReference type="AlphaFoldDB" id="A0A392S169"/>
<protein>
    <submittedName>
        <fullName evidence="2">Uncharacterized protein</fullName>
    </submittedName>
</protein>